<reference evidence="1 2" key="1">
    <citation type="submission" date="2018-12" db="EMBL/GenBank/DDBJ databases">
        <title>Genome sequencing of Prevotella sp. KCOM 3155 (= JS262).</title>
        <authorList>
            <person name="Kook J.-K."/>
            <person name="Park S.-N."/>
            <person name="Lim Y.K."/>
        </authorList>
    </citation>
    <scope>NUCLEOTIDE SEQUENCE [LARGE SCALE GENOMIC DNA]</scope>
    <source>
        <strain evidence="1 2">KCOM 3155</strain>
    </source>
</reference>
<gene>
    <name evidence="1" type="ORF">EHV08_00095</name>
</gene>
<name>A0A3S0P6T6_9BACT</name>
<protein>
    <recommendedName>
        <fullName evidence="3">Lipoprotein</fullName>
    </recommendedName>
</protein>
<evidence type="ECO:0000313" key="1">
    <source>
        <dbReference type="EMBL" id="RUL58322.1"/>
    </source>
</evidence>
<dbReference type="PROSITE" id="PS51257">
    <property type="entry name" value="PROKAR_LIPOPROTEIN"/>
    <property type="match status" value="1"/>
</dbReference>
<dbReference type="EMBL" id="RYYU01000001">
    <property type="protein sequence ID" value="RUL58322.1"/>
    <property type="molecule type" value="Genomic_DNA"/>
</dbReference>
<accession>A0A3S0P6T6</accession>
<evidence type="ECO:0000313" key="2">
    <source>
        <dbReference type="Proteomes" id="UP000278983"/>
    </source>
</evidence>
<dbReference type="AlphaFoldDB" id="A0A3S0P6T6"/>
<keyword evidence="2" id="KW-1185">Reference proteome</keyword>
<evidence type="ECO:0008006" key="3">
    <source>
        <dbReference type="Google" id="ProtNLM"/>
    </source>
</evidence>
<dbReference type="OrthoDB" id="1081698at2"/>
<dbReference type="Proteomes" id="UP000278983">
    <property type="component" value="Unassembled WGS sequence"/>
</dbReference>
<proteinExistence type="predicted"/>
<organism evidence="1 2">
    <name type="scientific">Prevotella koreensis</name>
    <dbReference type="NCBI Taxonomy" id="2490854"/>
    <lineage>
        <taxon>Bacteria</taxon>
        <taxon>Pseudomonadati</taxon>
        <taxon>Bacteroidota</taxon>
        <taxon>Bacteroidia</taxon>
        <taxon>Bacteroidales</taxon>
        <taxon>Prevotellaceae</taxon>
        <taxon>Prevotella</taxon>
    </lineage>
</organism>
<comment type="caution">
    <text evidence="1">The sequence shown here is derived from an EMBL/GenBank/DDBJ whole genome shotgun (WGS) entry which is preliminary data.</text>
</comment>
<sequence>MMKKLLLFASIIFLASCHESLEDRAARESKEYTEKKCPATIDEFTIIDSITFDKATKTVHSYFSLRGNADTVGVLKDDNVRPALIDELKRNTNNRVYKDAGFCFAYTYYSASRKGKVLYETTLSTKDYE</sequence>